<evidence type="ECO:0000313" key="1">
    <source>
        <dbReference type="EMBL" id="KKL26229.1"/>
    </source>
</evidence>
<proteinExistence type="predicted"/>
<dbReference type="EMBL" id="LAZR01035911">
    <property type="protein sequence ID" value="KKL26229.1"/>
    <property type="molecule type" value="Genomic_DNA"/>
</dbReference>
<reference evidence="1" key="1">
    <citation type="journal article" date="2015" name="Nature">
        <title>Complex archaea that bridge the gap between prokaryotes and eukaryotes.</title>
        <authorList>
            <person name="Spang A."/>
            <person name="Saw J.H."/>
            <person name="Jorgensen S.L."/>
            <person name="Zaremba-Niedzwiedzka K."/>
            <person name="Martijn J."/>
            <person name="Lind A.E."/>
            <person name="van Eijk R."/>
            <person name="Schleper C."/>
            <person name="Guy L."/>
            <person name="Ettema T.J."/>
        </authorList>
    </citation>
    <scope>NUCLEOTIDE SEQUENCE</scope>
</reference>
<organism evidence="1">
    <name type="scientific">marine sediment metagenome</name>
    <dbReference type="NCBI Taxonomy" id="412755"/>
    <lineage>
        <taxon>unclassified sequences</taxon>
        <taxon>metagenomes</taxon>
        <taxon>ecological metagenomes</taxon>
    </lineage>
</organism>
<feature type="non-terminal residue" evidence="1">
    <location>
        <position position="1"/>
    </location>
</feature>
<dbReference type="AlphaFoldDB" id="A0A0F9BWH6"/>
<name>A0A0F9BWH6_9ZZZZ</name>
<comment type="caution">
    <text evidence="1">The sequence shown here is derived from an EMBL/GenBank/DDBJ whole genome shotgun (WGS) entry which is preliminary data.</text>
</comment>
<sequence>IQGPANAIIQLIGCTGTYITALSGDARVVEAGSELAS</sequence>
<protein>
    <submittedName>
        <fullName evidence="1">Uncharacterized protein</fullName>
    </submittedName>
</protein>
<accession>A0A0F9BWH6</accession>
<gene>
    <name evidence="1" type="ORF">LCGC14_2397360</name>
</gene>